<keyword evidence="6 7" id="KW-0472">Membrane</keyword>
<evidence type="ECO:0000313" key="10">
    <source>
        <dbReference type="EMBL" id="MDR6332765.1"/>
    </source>
</evidence>
<evidence type="ECO:0000256" key="2">
    <source>
        <dbReference type="ARBA" id="ARBA00022448"/>
    </source>
</evidence>
<protein>
    <submittedName>
        <fullName evidence="10">Phosphonate transport system permease protein</fullName>
    </submittedName>
</protein>
<evidence type="ECO:0000256" key="7">
    <source>
        <dbReference type="RuleBase" id="RU363032"/>
    </source>
</evidence>
<dbReference type="InterPro" id="IPR035906">
    <property type="entry name" value="MetI-like_sf"/>
</dbReference>
<keyword evidence="3" id="KW-1003">Cell membrane</keyword>
<gene>
    <name evidence="10" type="ORF">GGQ86_001229</name>
    <name evidence="9" type="ORF">XFLAVUS301_07150</name>
</gene>
<dbReference type="AlphaFoldDB" id="A0A9W6CFG4"/>
<dbReference type="GO" id="GO:0015416">
    <property type="term" value="F:ABC-type phosphonate transporter activity"/>
    <property type="evidence" value="ECO:0007669"/>
    <property type="project" value="InterPro"/>
</dbReference>
<keyword evidence="12" id="KW-1185">Reference proteome</keyword>
<keyword evidence="5 7" id="KW-1133">Transmembrane helix</keyword>
<proteinExistence type="inferred from homology"/>
<dbReference type="InterPro" id="IPR005769">
    <property type="entry name" value="PhnE/PtxC"/>
</dbReference>
<dbReference type="Pfam" id="PF00528">
    <property type="entry name" value="BPD_transp_1"/>
    <property type="match status" value="1"/>
</dbReference>
<dbReference type="Gene3D" id="1.10.3720.10">
    <property type="entry name" value="MetI-like"/>
    <property type="match status" value="1"/>
</dbReference>
<sequence length="293" mass="31630">MTIASFEETRYVEPARSLLTWHNLRRGLVFLAVTLFLGMCFAAAKVDLAKLVDGLPKIASWFQQMFPPDVRDIDRVLRDAFQTLAMATVGTIGALLVCIPLVPLAARNTTPNLLVYRLVRAVFGVLRGTEILVFALIFVAAVGFGPFTGVLAVMFNMVGALGKLLTEVIEPADRGPVEALELTGAGPVRAFRYALLPDVWPNIVAVTLYIWEFNVRASTVLGIVGAGGIGQTLKDSIDLLDFPKLATVLGVILAMVIAIDTLSAHLRRLVLSPETAATRAGTPTRLFEGESRA</sequence>
<comment type="subcellular location">
    <subcellularLocation>
        <location evidence="1 7">Cell membrane</location>
        <topology evidence="1 7">Multi-pass membrane protein</topology>
    </subcellularLocation>
</comment>
<evidence type="ECO:0000259" key="8">
    <source>
        <dbReference type="PROSITE" id="PS50928"/>
    </source>
</evidence>
<dbReference type="GO" id="GO:0005886">
    <property type="term" value="C:plasma membrane"/>
    <property type="evidence" value="ECO:0007669"/>
    <property type="project" value="UniProtKB-SubCell"/>
</dbReference>
<comment type="similarity">
    <text evidence="7">Belongs to the binding-protein-dependent transport system permease family.</text>
</comment>
<dbReference type="PROSITE" id="PS50928">
    <property type="entry name" value="ABC_TM1"/>
    <property type="match status" value="1"/>
</dbReference>
<evidence type="ECO:0000313" key="9">
    <source>
        <dbReference type="EMBL" id="GLI21041.1"/>
    </source>
</evidence>
<evidence type="ECO:0000313" key="11">
    <source>
        <dbReference type="Proteomes" id="UP001144397"/>
    </source>
</evidence>
<dbReference type="GeneID" id="95761511"/>
<name>A0A9W6CFG4_XANFL</name>
<keyword evidence="2 7" id="KW-0813">Transport</keyword>
<evidence type="ECO:0000256" key="6">
    <source>
        <dbReference type="ARBA" id="ARBA00023136"/>
    </source>
</evidence>
<feature type="domain" description="ABC transmembrane type-1" evidence="8">
    <location>
        <begin position="80"/>
        <end position="263"/>
    </location>
</feature>
<dbReference type="InterPro" id="IPR000515">
    <property type="entry name" value="MetI-like"/>
</dbReference>
<evidence type="ECO:0000256" key="5">
    <source>
        <dbReference type="ARBA" id="ARBA00022989"/>
    </source>
</evidence>
<accession>A0A9W6CFG4</accession>
<evidence type="ECO:0000313" key="12">
    <source>
        <dbReference type="Proteomes" id="UP001245370"/>
    </source>
</evidence>
<dbReference type="Proteomes" id="UP001245370">
    <property type="component" value="Unassembled WGS sequence"/>
</dbReference>
<feature type="transmembrane region" description="Helical" evidence="7">
    <location>
        <begin position="27"/>
        <end position="46"/>
    </location>
</feature>
<keyword evidence="4 7" id="KW-0812">Transmembrane</keyword>
<reference evidence="10 12" key="2">
    <citation type="submission" date="2023-07" db="EMBL/GenBank/DDBJ databases">
        <title>Genomic Encyclopedia of Type Strains, Phase IV (KMG-IV): sequencing the most valuable type-strain genomes for metagenomic binning, comparative biology and taxonomic classification.</title>
        <authorList>
            <person name="Goeker M."/>
        </authorList>
    </citation>
    <scope>NUCLEOTIDE SEQUENCE [LARGE SCALE GENOMIC DNA]</scope>
    <source>
        <strain evidence="10 12">DSM 338</strain>
    </source>
</reference>
<reference evidence="9" key="1">
    <citation type="submission" date="2022-12" db="EMBL/GenBank/DDBJ databases">
        <title>Reference genome sequencing for broad-spectrum identification of bacterial and archaeal isolates by mass spectrometry.</title>
        <authorList>
            <person name="Sekiguchi Y."/>
            <person name="Tourlousse D.M."/>
        </authorList>
    </citation>
    <scope>NUCLEOTIDE SEQUENCE</scope>
    <source>
        <strain evidence="9">301</strain>
    </source>
</reference>
<comment type="caution">
    <text evidence="9">The sequence shown here is derived from an EMBL/GenBank/DDBJ whole genome shotgun (WGS) entry which is preliminary data.</text>
</comment>
<dbReference type="CDD" id="cd06261">
    <property type="entry name" value="TM_PBP2"/>
    <property type="match status" value="1"/>
</dbReference>
<dbReference type="EMBL" id="BSDO01000001">
    <property type="protein sequence ID" value="GLI21041.1"/>
    <property type="molecule type" value="Genomic_DNA"/>
</dbReference>
<dbReference type="PANTHER" id="PTHR30043:SF1">
    <property type="entry name" value="ABC TRANSPORT SYSTEM PERMEASE PROTEIN P69"/>
    <property type="match status" value="1"/>
</dbReference>
<evidence type="ECO:0000256" key="3">
    <source>
        <dbReference type="ARBA" id="ARBA00022475"/>
    </source>
</evidence>
<evidence type="ECO:0000256" key="1">
    <source>
        <dbReference type="ARBA" id="ARBA00004651"/>
    </source>
</evidence>
<feature type="transmembrane region" description="Helical" evidence="7">
    <location>
        <begin position="118"/>
        <end position="144"/>
    </location>
</feature>
<dbReference type="Proteomes" id="UP001144397">
    <property type="component" value="Unassembled WGS sequence"/>
</dbReference>
<dbReference type="NCBIfam" id="TIGR01097">
    <property type="entry name" value="PhnE"/>
    <property type="match status" value="1"/>
</dbReference>
<dbReference type="SUPFAM" id="SSF161098">
    <property type="entry name" value="MetI-like"/>
    <property type="match status" value="1"/>
</dbReference>
<dbReference type="PANTHER" id="PTHR30043">
    <property type="entry name" value="PHOSPHONATES TRANSPORT SYSTEM PERMEASE PROTEIN"/>
    <property type="match status" value="1"/>
</dbReference>
<organism evidence="9 11">
    <name type="scientific">Xanthobacter flavus</name>
    <dbReference type="NCBI Taxonomy" id="281"/>
    <lineage>
        <taxon>Bacteria</taxon>
        <taxon>Pseudomonadati</taxon>
        <taxon>Pseudomonadota</taxon>
        <taxon>Alphaproteobacteria</taxon>
        <taxon>Hyphomicrobiales</taxon>
        <taxon>Xanthobacteraceae</taxon>
        <taxon>Xanthobacter</taxon>
    </lineage>
</organism>
<feature type="transmembrane region" description="Helical" evidence="7">
    <location>
        <begin position="84"/>
        <end position="106"/>
    </location>
</feature>
<dbReference type="RefSeq" id="WP_063112043.1">
    <property type="nucleotide sequence ID" value="NZ_BSDO01000001.1"/>
</dbReference>
<dbReference type="EMBL" id="JAVDPY010000002">
    <property type="protein sequence ID" value="MDR6332765.1"/>
    <property type="molecule type" value="Genomic_DNA"/>
</dbReference>
<evidence type="ECO:0000256" key="4">
    <source>
        <dbReference type="ARBA" id="ARBA00022692"/>
    </source>
</evidence>